<dbReference type="Pfam" id="PF02601">
    <property type="entry name" value="Exonuc_VII_L"/>
    <property type="match status" value="1"/>
</dbReference>
<evidence type="ECO:0000256" key="4">
    <source>
        <dbReference type="ARBA" id="ARBA00022839"/>
    </source>
</evidence>
<dbReference type="GO" id="GO:0003676">
    <property type="term" value="F:nucleic acid binding"/>
    <property type="evidence" value="ECO:0007669"/>
    <property type="project" value="InterPro"/>
</dbReference>
<comment type="subcellular location">
    <subcellularLocation>
        <location evidence="5 6">Cytoplasm</location>
    </subcellularLocation>
</comment>
<dbReference type="RefSeq" id="WP_094048819.1">
    <property type="nucleotide sequence ID" value="NZ_CP022535.1"/>
</dbReference>
<dbReference type="GO" id="GO:0006308">
    <property type="term" value="P:DNA catabolic process"/>
    <property type="evidence" value="ECO:0007669"/>
    <property type="project" value="UniProtKB-UniRule"/>
</dbReference>
<evidence type="ECO:0000313" key="10">
    <source>
        <dbReference type="Proteomes" id="UP000203229"/>
    </source>
</evidence>
<dbReference type="PANTHER" id="PTHR30008">
    <property type="entry name" value="EXODEOXYRIBONUCLEASE 7 LARGE SUBUNIT"/>
    <property type="match status" value="1"/>
</dbReference>
<dbReference type="Pfam" id="PF13742">
    <property type="entry name" value="tRNA_anti_2"/>
    <property type="match status" value="1"/>
</dbReference>
<proteinExistence type="inferred from homology"/>
<comment type="catalytic activity">
    <reaction evidence="5 6">
        <text>Exonucleolytic cleavage in either 5'- to 3'- or 3'- to 5'-direction to yield nucleoside 5'-phosphates.</text>
        <dbReference type="EC" id="3.1.11.6"/>
    </reaction>
</comment>
<evidence type="ECO:0000256" key="3">
    <source>
        <dbReference type="ARBA" id="ARBA00022801"/>
    </source>
</evidence>
<dbReference type="CDD" id="cd04489">
    <property type="entry name" value="ExoVII_LU_OBF"/>
    <property type="match status" value="1"/>
</dbReference>
<dbReference type="InterPro" id="IPR025824">
    <property type="entry name" value="OB-fold_nuc-bd_dom"/>
</dbReference>
<accession>A0A222EP07</accession>
<protein>
    <recommendedName>
        <fullName evidence="5">Exodeoxyribonuclease 7 large subunit</fullName>
        <ecNumber evidence="5">3.1.11.6</ecNumber>
    </recommendedName>
    <alternativeName>
        <fullName evidence="5">Exodeoxyribonuclease VII large subunit</fullName>
        <shortName evidence="5">Exonuclease VII large subunit</shortName>
    </alternativeName>
</protein>
<dbReference type="KEGG" id="scou:SCORR_v1c04840"/>
<keyword evidence="3 5" id="KW-0378">Hydrolase</keyword>
<gene>
    <name evidence="5 9" type="primary">xseA</name>
    <name evidence="9" type="ORF">SCORR_v1c04840</name>
</gene>
<evidence type="ECO:0000259" key="7">
    <source>
        <dbReference type="Pfam" id="PF02601"/>
    </source>
</evidence>
<comment type="function">
    <text evidence="5">Bidirectionally degrades single-stranded DNA into large acid-insoluble oligonucleotides, which are then degraded further into small acid-soluble oligonucleotides.</text>
</comment>
<organism evidence="9 10">
    <name type="scientific">Spiroplasma corruscae</name>
    <dbReference type="NCBI Taxonomy" id="216934"/>
    <lineage>
        <taxon>Bacteria</taxon>
        <taxon>Bacillati</taxon>
        <taxon>Mycoplasmatota</taxon>
        <taxon>Mollicutes</taxon>
        <taxon>Entomoplasmatales</taxon>
        <taxon>Spiroplasmataceae</taxon>
        <taxon>Spiroplasma</taxon>
    </lineage>
</organism>
<dbReference type="InterPro" id="IPR020579">
    <property type="entry name" value="Exonuc_VII_lsu_C"/>
</dbReference>
<comment type="similarity">
    <text evidence="5 6">Belongs to the XseA family.</text>
</comment>
<dbReference type="OrthoDB" id="9802795at2"/>
<dbReference type="GO" id="GO:0009318">
    <property type="term" value="C:exodeoxyribonuclease VII complex"/>
    <property type="evidence" value="ECO:0007669"/>
    <property type="project" value="UniProtKB-UniRule"/>
</dbReference>
<feature type="domain" description="Exonuclease VII large subunit C-terminal" evidence="7">
    <location>
        <begin position="126"/>
        <end position="437"/>
    </location>
</feature>
<dbReference type="EC" id="3.1.11.6" evidence="5"/>
<dbReference type="EMBL" id="CP022535">
    <property type="protein sequence ID" value="ASP28256.1"/>
    <property type="molecule type" value="Genomic_DNA"/>
</dbReference>
<sequence length="450" mass="50896">MEKESIFKVSEINELIKSHIENNNNFKEIKIKGEVANLTFNKMGHIYFSLKEVDAKIDCAMWKFNAHKFLDLDINEGTEITAVGSLSLYSKTCKITFIATNIEIGGIGALALKYEKRYKELESKGWFDSSLKKPIPLLPKNIGIVTAATGDAVNDLITTIKRRYSIVNIYIFPALVQGDESAKDIAKKIKQANNFNIKLDVLIVGRGGGSYEDLWSFNEMEVLEAIHNSKIPIITGIGHDADVTLSDYVADLRASTPTAAGEKATQDKIYLINNLNSKLINFGQILKKHTSNYSIFLDNVLLKNRESLTNKLNKNNTNLNILSNSITNNIIKIINKTKENLNWISKSYCETINNRIKQSNNELQFSENKINSVVIRNIEKYKASLMNYEQIIKLHDTSFILKKGYAILKDDKKIIRSVVELNNIDIINITLADGEKEIQIEKRGKNNEQI</sequence>
<dbReference type="PANTHER" id="PTHR30008:SF0">
    <property type="entry name" value="EXODEOXYRIBONUCLEASE 7 LARGE SUBUNIT"/>
    <property type="match status" value="1"/>
</dbReference>
<feature type="domain" description="OB-fold nucleic acid binding" evidence="8">
    <location>
        <begin position="7"/>
        <end position="103"/>
    </location>
</feature>
<evidence type="ECO:0000256" key="2">
    <source>
        <dbReference type="ARBA" id="ARBA00022722"/>
    </source>
</evidence>
<keyword evidence="10" id="KW-1185">Reference proteome</keyword>
<evidence type="ECO:0000256" key="5">
    <source>
        <dbReference type="HAMAP-Rule" id="MF_00378"/>
    </source>
</evidence>
<reference evidence="9 10" key="1">
    <citation type="submission" date="2017-07" db="EMBL/GenBank/DDBJ databases">
        <title>Complete genome sequence of Spiroplasma corruscae EC-1 (DSM 19793).</title>
        <authorList>
            <person name="Tsai Y.-M."/>
            <person name="Lo W.-S."/>
            <person name="Kuo C.-H."/>
        </authorList>
    </citation>
    <scope>NUCLEOTIDE SEQUENCE [LARGE SCALE GENOMIC DNA]</scope>
    <source>
        <strain evidence="9 10">EC-1</strain>
    </source>
</reference>
<keyword evidence="4 5" id="KW-0269">Exonuclease</keyword>
<dbReference type="GO" id="GO:0008855">
    <property type="term" value="F:exodeoxyribonuclease VII activity"/>
    <property type="evidence" value="ECO:0007669"/>
    <property type="project" value="UniProtKB-UniRule"/>
</dbReference>
<evidence type="ECO:0000256" key="6">
    <source>
        <dbReference type="RuleBase" id="RU004355"/>
    </source>
</evidence>
<keyword evidence="2 5" id="KW-0540">Nuclease</keyword>
<keyword evidence="1 5" id="KW-0963">Cytoplasm</keyword>
<dbReference type="GO" id="GO:0005737">
    <property type="term" value="C:cytoplasm"/>
    <property type="evidence" value="ECO:0007669"/>
    <property type="project" value="UniProtKB-SubCell"/>
</dbReference>
<dbReference type="AlphaFoldDB" id="A0A222EP07"/>
<dbReference type="NCBIfam" id="TIGR00237">
    <property type="entry name" value="xseA"/>
    <property type="match status" value="1"/>
</dbReference>
<comment type="subunit">
    <text evidence="5">Heterooligomer composed of large and small subunits.</text>
</comment>
<name>A0A222EP07_9MOLU</name>
<dbReference type="Proteomes" id="UP000203229">
    <property type="component" value="Chromosome"/>
</dbReference>
<evidence type="ECO:0000313" key="9">
    <source>
        <dbReference type="EMBL" id="ASP28256.1"/>
    </source>
</evidence>
<dbReference type="HAMAP" id="MF_00378">
    <property type="entry name" value="Exonuc_7_L"/>
    <property type="match status" value="1"/>
</dbReference>
<dbReference type="InterPro" id="IPR003753">
    <property type="entry name" value="Exonuc_VII_L"/>
</dbReference>
<evidence type="ECO:0000256" key="1">
    <source>
        <dbReference type="ARBA" id="ARBA00022490"/>
    </source>
</evidence>
<evidence type="ECO:0000259" key="8">
    <source>
        <dbReference type="Pfam" id="PF13742"/>
    </source>
</evidence>